<keyword evidence="3" id="KW-0067">ATP-binding</keyword>
<evidence type="ECO:0000313" key="7">
    <source>
        <dbReference type="Proteomes" id="UP001168990"/>
    </source>
</evidence>
<keyword evidence="2" id="KW-0547">Nucleotide-binding</keyword>
<reference evidence="6" key="1">
    <citation type="journal article" date="2023" name="bioRxiv">
        <title>Scaffold-level genome assemblies of two parasitoid biocontrol wasps reveal the parthenogenesis mechanism and an associated novel virus.</title>
        <authorList>
            <person name="Inwood S."/>
            <person name="Skelly J."/>
            <person name="Guhlin J."/>
            <person name="Harrop T."/>
            <person name="Goldson S."/>
            <person name="Dearden P."/>
        </authorList>
    </citation>
    <scope>NUCLEOTIDE SEQUENCE</scope>
    <source>
        <strain evidence="6">Irish</strain>
        <tissue evidence="6">Whole body</tissue>
    </source>
</reference>
<proteinExistence type="inferred from homology"/>
<evidence type="ECO:0000256" key="2">
    <source>
        <dbReference type="ARBA" id="ARBA00022741"/>
    </source>
</evidence>
<comment type="caution">
    <text evidence="6">The sequence shown here is derived from an EMBL/GenBank/DDBJ whole genome shotgun (WGS) entry which is preliminary data.</text>
</comment>
<dbReference type="Proteomes" id="UP001168990">
    <property type="component" value="Unassembled WGS sequence"/>
</dbReference>
<reference evidence="6" key="2">
    <citation type="submission" date="2023-03" db="EMBL/GenBank/DDBJ databases">
        <authorList>
            <person name="Inwood S.N."/>
            <person name="Skelly J.G."/>
            <person name="Guhlin J."/>
            <person name="Harrop T.W.R."/>
            <person name="Goldson S.G."/>
            <person name="Dearden P.K."/>
        </authorList>
    </citation>
    <scope>NUCLEOTIDE SEQUENCE</scope>
    <source>
        <strain evidence="6">Irish</strain>
        <tissue evidence="6">Whole body</tissue>
    </source>
</reference>
<evidence type="ECO:0000313" key="6">
    <source>
        <dbReference type="EMBL" id="KAK0165569.1"/>
    </source>
</evidence>
<keyword evidence="7" id="KW-1185">Reference proteome</keyword>
<dbReference type="SUPFAM" id="SSF100950">
    <property type="entry name" value="NagB/RpiA/CoA transferase-like"/>
    <property type="match status" value="1"/>
</dbReference>
<sequence length="132" mass="15591">MIIRNLTMEAIINAKKVIRKEMNEIITQIKYEEKVRQSEAVYRKLLNLSEYQTSKRISLYLSTDNEVNTFPVLKHIFESNKEAFVPKYKGKNMIMVKLKSIEDYDNLPLTKWNIKQPADDDYDRDNAQNTGK</sequence>
<dbReference type="GO" id="GO:0005524">
    <property type="term" value="F:ATP binding"/>
    <property type="evidence" value="ECO:0007669"/>
    <property type="project" value="UniProtKB-KW"/>
</dbReference>
<dbReference type="EMBL" id="JAQQBS010001422">
    <property type="protein sequence ID" value="KAK0165569.1"/>
    <property type="molecule type" value="Genomic_DNA"/>
</dbReference>
<comment type="similarity">
    <text evidence="1">Belongs to the 5-formyltetrahydrofolate cyclo-ligase family.</text>
</comment>
<dbReference type="AlphaFoldDB" id="A0AA39F9R3"/>
<evidence type="ECO:0000256" key="3">
    <source>
        <dbReference type="ARBA" id="ARBA00022840"/>
    </source>
</evidence>
<comment type="catalytic activity">
    <reaction evidence="4">
        <text>(6S)-5-formyl-5,6,7,8-tetrahydrofolate + ATP = (6R)-5,10-methenyltetrahydrofolate + ADP + phosphate</text>
        <dbReference type="Rhea" id="RHEA:10488"/>
        <dbReference type="ChEBI" id="CHEBI:30616"/>
        <dbReference type="ChEBI" id="CHEBI:43474"/>
        <dbReference type="ChEBI" id="CHEBI:57455"/>
        <dbReference type="ChEBI" id="CHEBI:57457"/>
        <dbReference type="ChEBI" id="CHEBI:456216"/>
        <dbReference type="EC" id="6.3.3.2"/>
    </reaction>
</comment>
<evidence type="ECO:0000256" key="4">
    <source>
        <dbReference type="ARBA" id="ARBA00036539"/>
    </source>
</evidence>
<dbReference type="GO" id="GO:0035999">
    <property type="term" value="P:tetrahydrofolate interconversion"/>
    <property type="evidence" value="ECO:0007669"/>
    <property type="project" value="TreeGrafter"/>
</dbReference>
<dbReference type="Gene3D" id="3.40.50.10420">
    <property type="entry name" value="NagB/RpiA/CoA transferase-like"/>
    <property type="match status" value="1"/>
</dbReference>
<evidence type="ECO:0000256" key="1">
    <source>
        <dbReference type="ARBA" id="ARBA00010638"/>
    </source>
</evidence>
<accession>A0AA39F9R3</accession>
<evidence type="ECO:0000256" key="5">
    <source>
        <dbReference type="ARBA" id="ARBA00038966"/>
    </source>
</evidence>
<name>A0AA39F9R3_9HYME</name>
<dbReference type="PANTHER" id="PTHR23407:SF1">
    <property type="entry name" value="5-FORMYLTETRAHYDROFOLATE CYCLO-LIGASE"/>
    <property type="match status" value="1"/>
</dbReference>
<organism evidence="6 7">
    <name type="scientific">Microctonus aethiopoides</name>
    <dbReference type="NCBI Taxonomy" id="144406"/>
    <lineage>
        <taxon>Eukaryota</taxon>
        <taxon>Metazoa</taxon>
        <taxon>Ecdysozoa</taxon>
        <taxon>Arthropoda</taxon>
        <taxon>Hexapoda</taxon>
        <taxon>Insecta</taxon>
        <taxon>Pterygota</taxon>
        <taxon>Neoptera</taxon>
        <taxon>Endopterygota</taxon>
        <taxon>Hymenoptera</taxon>
        <taxon>Apocrita</taxon>
        <taxon>Ichneumonoidea</taxon>
        <taxon>Braconidae</taxon>
        <taxon>Euphorinae</taxon>
        <taxon>Microctonus</taxon>
    </lineage>
</organism>
<dbReference type="PANTHER" id="PTHR23407">
    <property type="entry name" value="ATPASE INHIBITOR/5-FORMYLTETRAHYDROFOLATE CYCLO-LIGASE"/>
    <property type="match status" value="1"/>
</dbReference>
<dbReference type="InterPro" id="IPR024185">
    <property type="entry name" value="FTHF_cligase-like_sf"/>
</dbReference>
<dbReference type="InterPro" id="IPR002698">
    <property type="entry name" value="FTHF_cligase"/>
</dbReference>
<dbReference type="EC" id="6.3.3.2" evidence="5"/>
<gene>
    <name evidence="6" type="ORF">PV328_004074</name>
</gene>
<dbReference type="GO" id="GO:0005739">
    <property type="term" value="C:mitochondrion"/>
    <property type="evidence" value="ECO:0007669"/>
    <property type="project" value="TreeGrafter"/>
</dbReference>
<dbReference type="InterPro" id="IPR037171">
    <property type="entry name" value="NagB/RpiA_transferase-like"/>
</dbReference>
<dbReference type="Pfam" id="PF01812">
    <property type="entry name" value="5-FTHF_cyc-lig"/>
    <property type="match status" value="1"/>
</dbReference>
<protein>
    <recommendedName>
        <fullName evidence="5">5-formyltetrahydrofolate cyclo-ligase</fullName>
        <ecNumber evidence="5">6.3.3.2</ecNumber>
    </recommendedName>
</protein>
<dbReference type="GO" id="GO:0030272">
    <property type="term" value="F:5-formyltetrahydrofolate cyclo-ligase activity"/>
    <property type="evidence" value="ECO:0007669"/>
    <property type="project" value="UniProtKB-EC"/>
</dbReference>
<dbReference type="GO" id="GO:0009396">
    <property type="term" value="P:folic acid-containing compound biosynthetic process"/>
    <property type="evidence" value="ECO:0007669"/>
    <property type="project" value="TreeGrafter"/>
</dbReference>